<evidence type="ECO:0000256" key="1">
    <source>
        <dbReference type="SAM" id="MobiDB-lite"/>
    </source>
</evidence>
<dbReference type="GO" id="GO:0005975">
    <property type="term" value="P:carbohydrate metabolic process"/>
    <property type="evidence" value="ECO:0007669"/>
    <property type="project" value="UniProtKB-ARBA"/>
</dbReference>
<gene>
    <name evidence="2" type="ORF">FBY41_2727</name>
</gene>
<dbReference type="Proteomes" id="UP000316747">
    <property type="component" value="Unassembled WGS sequence"/>
</dbReference>
<protein>
    <recommendedName>
        <fullName evidence="4">Ig-like domain-containing protein</fullName>
    </recommendedName>
</protein>
<accession>A0A543HWR5</accession>
<organism evidence="2 3">
    <name type="scientific">Humibacillus xanthopallidus</name>
    <dbReference type="NCBI Taxonomy" id="412689"/>
    <lineage>
        <taxon>Bacteria</taxon>
        <taxon>Bacillati</taxon>
        <taxon>Actinomycetota</taxon>
        <taxon>Actinomycetes</taxon>
        <taxon>Micrococcales</taxon>
        <taxon>Intrasporangiaceae</taxon>
        <taxon>Humibacillus</taxon>
    </lineage>
</organism>
<name>A0A543HWR5_9MICO</name>
<dbReference type="Gene3D" id="2.60.40.10">
    <property type="entry name" value="Immunoglobulins"/>
    <property type="match status" value="1"/>
</dbReference>
<dbReference type="EMBL" id="VFPM01000002">
    <property type="protein sequence ID" value="TQM62689.1"/>
    <property type="molecule type" value="Genomic_DNA"/>
</dbReference>
<feature type="compositionally biased region" description="Basic residues" evidence="1">
    <location>
        <begin position="13"/>
        <end position="23"/>
    </location>
</feature>
<evidence type="ECO:0000313" key="2">
    <source>
        <dbReference type="EMBL" id="TQM62689.1"/>
    </source>
</evidence>
<keyword evidence="3" id="KW-1185">Reference proteome</keyword>
<sequence>MHRSWNVSWGKKSSGRRTRTRGLTRKRSAVLLAVVALPLATLVAPNAFAGTVPPFTIGDEAPGPTVVINIPGDDATGLNASNPDDPEGNVKELGPLNSNTTKIGVIHNDAPPTLDKTNPNGQVDLRQAWINTKNDGPNGTGGDDWIYFAWERDANTGSGFIAYEFMQKAAPTVCGTYDPNSATVLGQCNPWANRDGDTDDTGAPGPDGGDGADVGDFFILWDQQGGSKDLFYRKWLGTAPNLTLSAPLLLDTNVSRADYSVDGFRGEAAINVTDIVFGGQATCLAFANIIPSTVTGNSDTADYKDTILQPGVDLSNCGTTTTTTPRDSAGAAIPADGISITQNGVVEVKDRAVIALTGAASGTVGGTIDFTLCRANDSAAGPGGTPAATSACDTTDPKSLLVDNDKTVVDEDGVAGFPVTVTSSSAWVTAAGRYCWKAVYSGNETAGYTGSSDESVGECFVIKPVTPSVTTTASDDVTVGQTLSDTATVTGLAPKPTTAVIHNSSSVGTRAPASGTVTFELYGPGSCATKVHGPVNGSINTSGVATTPNPQYVATEPGTYSWKATFNGDNPNNTASATHNTACDQGLEDVVVSKKQPTISTAATTTAVLGSTITDKATVAGGYFPADSPYSPGTVTFKLYGPFGPDDVIDENSCVDSGDGANLIAAGGSTVNATVVAGSTTSVEASATPYAPNAPGTYLWVASYSGNGQNLPVSGTCADANEASIITRAPADIATAQSFYPQDSVTVSATVGGTPTGTVVFKLFGPDAANCSGTAAWTSPEITLNAGQAATNNQTFVINAANAGAYHWLVSYSGDASHLPNPGVCKDETSSVSINNNAIP</sequence>
<reference evidence="2 3" key="1">
    <citation type="submission" date="2019-06" db="EMBL/GenBank/DDBJ databases">
        <title>Genome sequencing of plant associated microbes to promote plant fitness in Sorghum bicolor and Oryza sativa.</title>
        <authorList>
            <person name="Coleman-Derr D."/>
        </authorList>
    </citation>
    <scope>NUCLEOTIDE SEQUENCE [LARGE SCALE GENOMIC DNA]</scope>
    <source>
        <strain evidence="2 3">KV-663</strain>
    </source>
</reference>
<dbReference type="AlphaFoldDB" id="A0A543HWR5"/>
<evidence type="ECO:0008006" key="4">
    <source>
        <dbReference type="Google" id="ProtNLM"/>
    </source>
</evidence>
<evidence type="ECO:0000313" key="3">
    <source>
        <dbReference type="Proteomes" id="UP000316747"/>
    </source>
</evidence>
<dbReference type="InterPro" id="IPR013783">
    <property type="entry name" value="Ig-like_fold"/>
</dbReference>
<feature type="region of interest" description="Disordered" evidence="1">
    <location>
        <begin position="1"/>
        <end position="23"/>
    </location>
</feature>
<comment type="caution">
    <text evidence="2">The sequence shown here is derived from an EMBL/GenBank/DDBJ whole genome shotgun (WGS) entry which is preliminary data.</text>
</comment>
<proteinExistence type="predicted"/>